<keyword evidence="2" id="KW-1133">Transmembrane helix</keyword>
<feature type="region of interest" description="Disordered" evidence="1">
    <location>
        <begin position="320"/>
        <end position="348"/>
    </location>
</feature>
<evidence type="ECO:0000313" key="4">
    <source>
        <dbReference type="Proteomes" id="UP000009168"/>
    </source>
</evidence>
<evidence type="ECO:0000256" key="2">
    <source>
        <dbReference type="SAM" id="Phobius"/>
    </source>
</evidence>
<sequence length="1143" mass="134246">MQQNKEFYDESSCFLFVSILDQSFGIIKRANNSFVKALGFSNKQQIQGKSIFQLLSISNININQLQSCVINELISPIYNQIQNLPLFLAKHELGYCVPFQLKIQSQIVENQDFGLTIWAKEINEEHIYLVLNHLNPNQIKLANKLFCKQFLYSNFDAQQIRNIKTENLIPIIHYLIQYTEKNKEQQLQTVFIQPDKDLCQENLLLTDINFLNKLIHADICSATVSLSFQKDFKQLEPDIYLSIQNIQPVMSFKDKNNLILFYQQQIKEICNINLDFEHQEINKNDSTNNQLNHQFYQDNLILNQSLVQFENNLDTLYEEPSSTHSINSNQNSINKPAGDFQKNKRKNEKLKQKKYIKETNISPIQNQESILLMTPESKQTQQLNLLMENSIDLNQIIHSEQKIYKEDLVQNCISLVSPSRNYYSNQTSSPLNQFKKYSYYNDNYEINQFKKLNQIQNFNQNHFNNEFMKETNDIAPLSSKRGFIKPNQESSQIQIQKSFKKKNNHKEIKDKKFLAKQGNNLQQNIDIQSISSSSKSFLIRQVFENINKRKQMRYLKIINILGISSILVTLALTLSGFFTFFTSLASQRENFKYINWIYLINVQISYSLSEHNIFLLNEYGFYQTPPSQNQLFNDLLTQQQNSRIKLSKDYMNLLYNNTQSDIQVFKIIQNIQITQNIYQSNNTYQQKNVSMIYSILLQIFGIYYFVSNQDPDGIIKRQNEINYPALNEQVQSVFSQINEQYLSQLQNIQNESLIQLCVITFMTFIFLISIIPSYIFAKRKLEKILELFATFERQQLQEILDQIANQLQLYQVDSKFHFTNLDSYDLNNKKQNQHVISEKKLNISQTSSLEYSLKNLLIGLVVIFCLSIIYPIFYYLNVRLFIDSSTTINNFNNAVCISYFTVLNSLRARQGLAMAFLMPHQQPISVQTYQDILNQLTIQIDELPNQIQKNLESINSTNLHNQAIFNDFLLHLFTLNACNSIQKYNQYQNGDFSLEECNTVGKGSLQSGLLNGLMFFFSIYKDFLSFAYSSSREIFQQNFMSYNENFPAYKQFQFKIELSKEFEYLLNFFQDQNLQLYNNNESLSIILVVVQVCFVAIIFTVSWSYYFKSINKRIFSTKQLLNIFPQQYIIQNAYILSFLSKHD</sequence>
<dbReference type="PANTHER" id="PTHR31600">
    <property type="entry name" value="TINY MACROCYSTS PROTEIN B-RELATED"/>
    <property type="match status" value="1"/>
</dbReference>
<dbReference type="GeneID" id="7828210"/>
<evidence type="ECO:0000313" key="3">
    <source>
        <dbReference type="EMBL" id="EAR88665.3"/>
    </source>
</evidence>
<organism evidence="3 4">
    <name type="scientific">Tetrahymena thermophila (strain SB210)</name>
    <dbReference type="NCBI Taxonomy" id="312017"/>
    <lineage>
        <taxon>Eukaryota</taxon>
        <taxon>Sar</taxon>
        <taxon>Alveolata</taxon>
        <taxon>Ciliophora</taxon>
        <taxon>Intramacronucleata</taxon>
        <taxon>Oligohymenophorea</taxon>
        <taxon>Hymenostomatida</taxon>
        <taxon>Tetrahymenina</taxon>
        <taxon>Tetrahymenidae</taxon>
        <taxon>Tetrahymena</taxon>
    </lineage>
</organism>
<dbReference type="Proteomes" id="UP000009168">
    <property type="component" value="Unassembled WGS sequence"/>
</dbReference>
<proteinExistence type="predicted"/>
<dbReference type="InParanoid" id="Q22TU6"/>
<feature type="transmembrane region" description="Helical" evidence="2">
    <location>
        <begin position="689"/>
        <end position="706"/>
    </location>
</feature>
<dbReference type="HOGENOM" id="CLU_002566_0_0_1"/>
<dbReference type="InterPro" id="IPR052994">
    <property type="entry name" value="Tiny_macrocysts_regulators"/>
</dbReference>
<dbReference type="KEGG" id="tet:TTHERM_00963230"/>
<evidence type="ECO:0000256" key="1">
    <source>
        <dbReference type="SAM" id="MobiDB-lite"/>
    </source>
</evidence>
<gene>
    <name evidence="3" type="ORF">TTHERM_00963230</name>
</gene>
<feature type="transmembrane region" description="Helical" evidence="2">
    <location>
        <begin position="557"/>
        <end position="581"/>
    </location>
</feature>
<keyword evidence="4" id="KW-1185">Reference proteome</keyword>
<feature type="transmembrane region" description="Helical" evidence="2">
    <location>
        <begin position="1083"/>
        <end position="1106"/>
    </location>
</feature>
<dbReference type="AlphaFoldDB" id="Q22TU6"/>
<feature type="transmembrane region" description="Helical" evidence="2">
    <location>
        <begin position="856"/>
        <end position="876"/>
    </location>
</feature>
<keyword evidence="2" id="KW-0472">Membrane</keyword>
<dbReference type="RefSeq" id="XP_001008910.3">
    <property type="nucleotide sequence ID" value="XM_001008910.3"/>
</dbReference>
<protein>
    <submittedName>
        <fullName evidence="3">Transmembrane protein, putative</fullName>
    </submittedName>
</protein>
<feature type="transmembrane region" description="Helical" evidence="2">
    <location>
        <begin position="753"/>
        <end position="777"/>
    </location>
</feature>
<feature type="compositionally biased region" description="Polar residues" evidence="1">
    <location>
        <begin position="320"/>
        <end position="334"/>
    </location>
</feature>
<dbReference type="EMBL" id="GG662838">
    <property type="protein sequence ID" value="EAR88665.3"/>
    <property type="molecule type" value="Genomic_DNA"/>
</dbReference>
<name>Q22TU6_TETTS</name>
<reference evidence="4" key="1">
    <citation type="journal article" date="2006" name="PLoS Biol.">
        <title>Macronuclear genome sequence of the ciliate Tetrahymena thermophila, a model eukaryote.</title>
        <authorList>
            <person name="Eisen J.A."/>
            <person name="Coyne R.S."/>
            <person name="Wu M."/>
            <person name="Wu D."/>
            <person name="Thiagarajan M."/>
            <person name="Wortman J.R."/>
            <person name="Badger J.H."/>
            <person name="Ren Q."/>
            <person name="Amedeo P."/>
            <person name="Jones K.M."/>
            <person name="Tallon L.J."/>
            <person name="Delcher A.L."/>
            <person name="Salzberg S.L."/>
            <person name="Silva J.C."/>
            <person name="Haas B.J."/>
            <person name="Majoros W.H."/>
            <person name="Farzad M."/>
            <person name="Carlton J.M."/>
            <person name="Smith R.K. Jr."/>
            <person name="Garg J."/>
            <person name="Pearlman R.E."/>
            <person name="Karrer K.M."/>
            <person name="Sun L."/>
            <person name="Manning G."/>
            <person name="Elde N.C."/>
            <person name="Turkewitz A.P."/>
            <person name="Asai D.J."/>
            <person name="Wilkes D.E."/>
            <person name="Wang Y."/>
            <person name="Cai H."/>
            <person name="Collins K."/>
            <person name="Stewart B.A."/>
            <person name="Lee S.R."/>
            <person name="Wilamowska K."/>
            <person name="Weinberg Z."/>
            <person name="Ruzzo W.L."/>
            <person name="Wloga D."/>
            <person name="Gaertig J."/>
            <person name="Frankel J."/>
            <person name="Tsao C.-C."/>
            <person name="Gorovsky M.A."/>
            <person name="Keeling P.J."/>
            <person name="Waller R.F."/>
            <person name="Patron N.J."/>
            <person name="Cherry J.M."/>
            <person name="Stover N.A."/>
            <person name="Krieger C.J."/>
            <person name="del Toro C."/>
            <person name="Ryder H.F."/>
            <person name="Williamson S.C."/>
            <person name="Barbeau R.A."/>
            <person name="Hamilton E.P."/>
            <person name="Orias E."/>
        </authorList>
    </citation>
    <scope>NUCLEOTIDE SEQUENCE [LARGE SCALE GENOMIC DNA]</scope>
    <source>
        <strain evidence="4">SB210</strain>
    </source>
</reference>
<accession>Q22TU6</accession>
<keyword evidence="2 3" id="KW-0812">Transmembrane</keyword>
<dbReference type="PANTHER" id="PTHR31600:SF2">
    <property type="entry name" value="GAMETE ENRICHED GENE 10 PROTEIN-RELATED"/>
    <property type="match status" value="1"/>
</dbReference>